<comment type="caution">
    <text evidence="2">The sequence shown here is derived from an EMBL/GenBank/DDBJ whole genome shotgun (WGS) entry which is preliminary data.</text>
</comment>
<organism evidence="2">
    <name type="scientific">Tanacetum cinerariifolium</name>
    <name type="common">Dalmatian daisy</name>
    <name type="synonym">Chrysanthemum cinerariifolium</name>
    <dbReference type="NCBI Taxonomy" id="118510"/>
    <lineage>
        <taxon>Eukaryota</taxon>
        <taxon>Viridiplantae</taxon>
        <taxon>Streptophyta</taxon>
        <taxon>Embryophyta</taxon>
        <taxon>Tracheophyta</taxon>
        <taxon>Spermatophyta</taxon>
        <taxon>Magnoliopsida</taxon>
        <taxon>eudicotyledons</taxon>
        <taxon>Gunneridae</taxon>
        <taxon>Pentapetalae</taxon>
        <taxon>asterids</taxon>
        <taxon>campanulids</taxon>
        <taxon>Asterales</taxon>
        <taxon>Asteraceae</taxon>
        <taxon>Asteroideae</taxon>
        <taxon>Anthemideae</taxon>
        <taxon>Anthemidinae</taxon>
        <taxon>Tanacetum</taxon>
    </lineage>
</organism>
<accession>A0A699S8E2</accession>
<sequence length="59" mass="6373">TRVNTPAHDGSEAHNKLLDSILSNEPKPLEKLMPPPPESVWSLDGLSYPSLASRPVVSP</sequence>
<proteinExistence type="predicted"/>
<dbReference type="AlphaFoldDB" id="A0A699S8E2"/>
<name>A0A699S8E2_TANCI</name>
<feature type="region of interest" description="Disordered" evidence="1">
    <location>
        <begin position="1"/>
        <end position="39"/>
    </location>
</feature>
<feature type="non-terminal residue" evidence="2">
    <location>
        <position position="1"/>
    </location>
</feature>
<reference evidence="2" key="1">
    <citation type="journal article" date="2019" name="Sci. Rep.">
        <title>Draft genome of Tanacetum cinerariifolium, the natural source of mosquito coil.</title>
        <authorList>
            <person name="Yamashiro T."/>
            <person name="Shiraishi A."/>
            <person name="Satake H."/>
            <person name="Nakayama K."/>
        </authorList>
    </citation>
    <scope>NUCLEOTIDE SEQUENCE</scope>
</reference>
<gene>
    <name evidence="2" type="ORF">Tci_865809</name>
</gene>
<evidence type="ECO:0000256" key="1">
    <source>
        <dbReference type="SAM" id="MobiDB-lite"/>
    </source>
</evidence>
<evidence type="ECO:0000313" key="2">
    <source>
        <dbReference type="EMBL" id="GFC93839.1"/>
    </source>
</evidence>
<dbReference type="EMBL" id="BKCJ011145612">
    <property type="protein sequence ID" value="GFC93839.1"/>
    <property type="molecule type" value="Genomic_DNA"/>
</dbReference>
<protein>
    <submittedName>
        <fullName evidence="2">Uncharacterized protein</fullName>
    </submittedName>
</protein>